<dbReference type="SUPFAM" id="SSF51735">
    <property type="entry name" value="NAD(P)-binding Rossmann-fold domains"/>
    <property type="match status" value="1"/>
</dbReference>
<evidence type="ECO:0000313" key="8">
    <source>
        <dbReference type="EMBL" id="QBM88749.1"/>
    </source>
</evidence>
<dbReference type="EMBL" id="CP034458">
    <property type="protein sequence ID" value="QBM88749.1"/>
    <property type="molecule type" value="Genomic_DNA"/>
</dbReference>
<evidence type="ECO:0000313" key="9">
    <source>
        <dbReference type="Proteomes" id="UP000292447"/>
    </source>
</evidence>
<dbReference type="Proteomes" id="UP000292447">
    <property type="component" value="Chromosome III"/>
</dbReference>
<dbReference type="PANTHER" id="PTHR22604">
    <property type="entry name" value="OXIDOREDUCTASES"/>
    <property type="match status" value="1"/>
</dbReference>
<dbReference type="AlphaFoldDB" id="A0A4P6XP59"/>
<evidence type="ECO:0000256" key="5">
    <source>
        <dbReference type="ARBA" id="ARBA00049233"/>
    </source>
</evidence>
<dbReference type="Gene3D" id="3.40.50.720">
    <property type="entry name" value="NAD(P)-binding Rossmann-like Domain"/>
    <property type="match status" value="1"/>
</dbReference>
<dbReference type="EC" id="1.1.1.179" evidence="3"/>
<gene>
    <name evidence="8" type="primary">MPUL0C07290</name>
    <name evidence="8" type="ORF">METSCH_C07290</name>
</gene>
<name>A0A4P6XP59_9ASCO</name>
<proteinExistence type="inferred from homology"/>
<keyword evidence="9" id="KW-1185">Reference proteome</keyword>
<dbReference type="InterPro" id="IPR000683">
    <property type="entry name" value="Gfo/Idh/MocA-like_OxRdtase_N"/>
</dbReference>
<dbReference type="Pfam" id="PF22725">
    <property type="entry name" value="GFO_IDH_MocA_C3"/>
    <property type="match status" value="1"/>
</dbReference>
<dbReference type="InterPro" id="IPR036291">
    <property type="entry name" value="NAD(P)-bd_dom_sf"/>
</dbReference>
<feature type="domain" description="GFO/IDH/MocA-like oxidoreductase" evidence="7">
    <location>
        <begin position="151"/>
        <end position="269"/>
    </location>
</feature>
<evidence type="ECO:0000256" key="2">
    <source>
        <dbReference type="ARBA" id="ARBA00023002"/>
    </source>
</evidence>
<dbReference type="InterPro" id="IPR055170">
    <property type="entry name" value="GFO_IDH_MocA-like_dom"/>
</dbReference>
<evidence type="ECO:0000259" key="6">
    <source>
        <dbReference type="Pfam" id="PF01408"/>
    </source>
</evidence>
<dbReference type="GO" id="GO:0047837">
    <property type="term" value="F:D-xylose 1-dehydrogenase (NADP+) activity"/>
    <property type="evidence" value="ECO:0007669"/>
    <property type="project" value="UniProtKB-EC"/>
</dbReference>
<keyword evidence="2" id="KW-0560">Oxidoreductase</keyword>
<evidence type="ECO:0000256" key="4">
    <source>
        <dbReference type="ARBA" id="ARBA00042988"/>
    </source>
</evidence>
<protein>
    <recommendedName>
        <fullName evidence="3">D-xylose 1-dehydrogenase (NADP(+), D-xylono-1,5-lactone-forming)</fullName>
        <ecNumber evidence="3">1.1.1.179</ecNumber>
    </recommendedName>
    <alternativeName>
        <fullName evidence="4">D-xylose-NADP dehydrogenase</fullName>
    </alternativeName>
</protein>
<dbReference type="InterPro" id="IPR050984">
    <property type="entry name" value="Gfo/Idh/MocA_domain"/>
</dbReference>
<comment type="catalytic activity">
    <reaction evidence="5">
        <text>D-xylose + NADP(+) = D-xylono-1,5-lactone + NADPH + H(+)</text>
        <dbReference type="Rhea" id="RHEA:22000"/>
        <dbReference type="ChEBI" id="CHEBI:15378"/>
        <dbReference type="ChEBI" id="CHEBI:15867"/>
        <dbReference type="ChEBI" id="CHEBI:53455"/>
        <dbReference type="ChEBI" id="CHEBI:57783"/>
        <dbReference type="ChEBI" id="CHEBI:58349"/>
        <dbReference type="EC" id="1.1.1.179"/>
    </reaction>
</comment>
<organism evidence="8 9">
    <name type="scientific">Metschnikowia aff. pulcherrima</name>
    <dbReference type="NCBI Taxonomy" id="2163413"/>
    <lineage>
        <taxon>Eukaryota</taxon>
        <taxon>Fungi</taxon>
        <taxon>Dikarya</taxon>
        <taxon>Ascomycota</taxon>
        <taxon>Saccharomycotina</taxon>
        <taxon>Pichiomycetes</taxon>
        <taxon>Metschnikowiaceae</taxon>
        <taxon>Metschnikowia</taxon>
    </lineage>
</organism>
<accession>A0A4P6XP59</accession>
<dbReference type="STRING" id="2163413.A0A4P6XP59"/>
<dbReference type="Pfam" id="PF01408">
    <property type="entry name" value="GFO_IDH_MocA"/>
    <property type="match status" value="1"/>
</dbReference>
<dbReference type="Gene3D" id="3.30.360.10">
    <property type="entry name" value="Dihydrodipicolinate Reductase, domain 2"/>
    <property type="match status" value="1"/>
</dbReference>
<dbReference type="SUPFAM" id="SSF55347">
    <property type="entry name" value="Glyceraldehyde-3-phosphate dehydrogenase-like, C-terminal domain"/>
    <property type="match status" value="1"/>
</dbReference>
<dbReference type="PANTHER" id="PTHR22604:SF105">
    <property type="entry name" value="TRANS-1,2-DIHYDROBENZENE-1,2-DIOL DEHYDROGENASE"/>
    <property type="match status" value="1"/>
</dbReference>
<sequence length="356" mass="39921">MPLRWGILGAGNISGQFVHDIVLSNKNKCIDHVISSVGTSDTEKGTRFLRQHGVVPENNQGVNATAQNYDDFFASPDIDIVYVGTPHTFHKEQVLLAIKNKKHVLCEKPFTVTGKDAIEVFREAERSKVFVMEAVWTRFFPVLNHARKLVYKQNVLGDVYRMTADFSMGADIRSIPATSRARDIGLAAGATLDIGIYPLTYMRALMAPSREMQFEVKSFLTLDHEDGVDHVATYIVKFADGKQAVLTSSNHVDGPSPFLRLEGTEGTLEMYAINPAQPKRLRVVFKDKSKSDIHVDDDSVETGYNGFIYEANAVAEAILSGKTQCETMPWAETQLMMDTMDQIRRENGLYYKEDRE</sequence>
<dbReference type="GO" id="GO:0000166">
    <property type="term" value="F:nucleotide binding"/>
    <property type="evidence" value="ECO:0007669"/>
    <property type="project" value="InterPro"/>
</dbReference>
<feature type="domain" description="Gfo/Idh/MocA-like oxidoreductase N-terminal" evidence="6">
    <location>
        <begin position="3"/>
        <end position="133"/>
    </location>
</feature>
<reference evidence="9" key="1">
    <citation type="submission" date="2019-03" db="EMBL/GenBank/DDBJ databases">
        <title>Snf2 controls pulcherriminic acid biosynthesis and connects pigmentation and antifungal activity of the yeast Metschnikowia pulcherrima.</title>
        <authorList>
            <person name="Gore-Lloyd D."/>
            <person name="Sumann I."/>
            <person name="Brachmann A.O."/>
            <person name="Schneeberger K."/>
            <person name="Ortiz-Merino R.A."/>
            <person name="Moreno-Beltran M."/>
            <person name="Schlaefli M."/>
            <person name="Kirner P."/>
            <person name="Santos Kron A."/>
            <person name="Wolfe K.H."/>
            <person name="Piel J."/>
            <person name="Ahrens C.H."/>
            <person name="Henk D."/>
            <person name="Freimoser F.M."/>
        </authorList>
    </citation>
    <scope>NUCLEOTIDE SEQUENCE [LARGE SCALE GENOMIC DNA]</scope>
    <source>
        <strain evidence="9">APC 1.2</strain>
    </source>
</reference>
<evidence type="ECO:0000256" key="1">
    <source>
        <dbReference type="ARBA" id="ARBA00010928"/>
    </source>
</evidence>
<evidence type="ECO:0000256" key="3">
    <source>
        <dbReference type="ARBA" id="ARBA00038984"/>
    </source>
</evidence>
<evidence type="ECO:0000259" key="7">
    <source>
        <dbReference type="Pfam" id="PF22725"/>
    </source>
</evidence>
<comment type="similarity">
    <text evidence="1">Belongs to the Gfo/Idh/MocA family.</text>
</comment>